<keyword evidence="3" id="KW-0808">Transferase</keyword>
<dbReference type="SUPFAM" id="SSF53335">
    <property type="entry name" value="S-adenosyl-L-methionine-dependent methyltransferases"/>
    <property type="match status" value="1"/>
</dbReference>
<dbReference type="InterPro" id="IPR029063">
    <property type="entry name" value="SAM-dependent_MTases_sf"/>
</dbReference>
<dbReference type="OrthoDB" id="3469983at2"/>
<sequence length="262" mass="27599">MTPPEGSYASGLLGGDPTAERERLGGIQDSVDGFTRQTLVGLGLAPDWTCLELGAGAGSIARWLAECCTSGSVLAVDTDTALFGPARAPRLTVHRADITDGSFRPGRFDLVHARFVLCHLPDRDAVLARAASWLRPGGVLVITDPYQLPPGTSPFPSVARLMAAYEAVHAAAGADLTWSRRVPSLLARAGLRDVGFAARPGCLGNGAADRWRPLLDAAAQRMIDSGAVTRHDLDAFRADLADPAFVDVPQLTLAAWGRRPAG</sequence>
<comment type="caution">
    <text evidence="3">The sequence shown here is derived from an EMBL/GenBank/DDBJ whole genome shotgun (WGS) entry which is preliminary data.</text>
</comment>
<reference evidence="3 4" key="1">
    <citation type="submission" date="2019-06" db="EMBL/GenBank/DDBJ databases">
        <title>Whole genome shotgun sequence of Pseudonocardia hydrocarbonoxydans NBRC 14498.</title>
        <authorList>
            <person name="Hosoyama A."/>
            <person name="Uohara A."/>
            <person name="Ohji S."/>
            <person name="Ichikawa N."/>
        </authorList>
    </citation>
    <scope>NUCLEOTIDE SEQUENCE [LARGE SCALE GENOMIC DNA]</scope>
    <source>
        <strain evidence="3 4">NBRC 14498</strain>
    </source>
</reference>
<dbReference type="GO" id="GO:0008757">
    <property type="term" value="F:S-adenosylmethionine-dependent methyltransferase activity"/>
    <property type="evidence" value="ECO:0007669"/>
    <property type="project" value="InterPro"/>
</dbReference>
<dbReference type="PANTHER" id="PTHR43591:SF110">
    <property type="entry name" value="RHODANESE DOMAIN-CONTAINING PROTEIN"/>
    <property type="match status" value="1"/>
</dbReference>
<keyword evidence="4" id="KW-1185">Reference proteome</keyword>
<evidence type="ECO:0000313" key="3">
    <source>
        <dbReference type="EMBL" id="GEC20739.1"/>
    </source>
</evidence>
<proteinExistence type="predicted"/>
<evidence type="ECO:0000256" key="1">
    <source>
        <dbReference type="SAM" id="MobiDB-lite"/>
    </source>
</evidence>
<dbReference type="InterPro" id="IPR013216">
    <property type="entry name" value="Methyltransf_11"/>
</dbReference>
<feature type="region of interest" description="Disordered" evidence="1">
    <location>
        <begin position="1"/>
        <end position="21"/>
    </location>
</feature>
<evidence type="ECO:0000259" key="2">
    <source>
        <dbReference type="Pfam" id="PF08241"/>
    </source>
</evidence>
<dbReference type="RefSeq" id="WP_141279271.1">
    <property type="nucleotide sequence ID" value="NZ_BAAARZ010000038.1"/>
</dbReference>
<gene>
    <name evidence="3" type="ORF">PHY01_30220</name>
</gene>
<dbReference type="CDD" id="cd02440">
    <property type="entry name" value="AdoMet_MTases"/>
    <property type="match status" value="1"/>
</dbReference>
<evidence type="ECO:0000313" key="4">
    <source>
        <dbReference type="Proteomes" id="UP000320338"/>
    </source>
</evidence>
<dbReference type="AlphaFoldDB" id="A0A4Y3WSI6"/>
<protein>
    <submittedName>
        <fullName evidence="3">Methyltransferase</fullName>
    </submittedName>
</protein>
<dbReference type="PANTHER" id="PTHR43591">
    <property type="entry name" value="METHYLTRANSFERASE"/>
    <property type="match status" value="1"/>
</dbReference>
<accession>A0A4Y3WSI6</accession>
<feature type="domain" description="Methyltransferase type 11" evidence="2">
    <location>
        <begin position="51"/>
        <end position="142"/>
    </location>
</feature>
<name>A0A4Y3WSI6_9PSEU</name>
<dbReference type="Gene3D" id="3.40.50.150">
    <property type="entry name" value="Vaccinia Virus protein VP39"/>
    <property type="match status" value="1"/>
</dbReference>
<keyword evidence="3" id="KW-0489">Methyltransferase</keyword>
<dbReference type="EMBL" id="BJNG01000022">
    <property type="protein sequence ID" value="GEC20739.1"/>
    <property type="molecule type" value="Genomic_DNA"/>
</dbReference>
<dbReference type="Proteomes" id="UP000320338">
    <property type="component" value="Unassembled WGS sequence"/>
</dbReference>
<dbReference type="GO" id="GO:0032259">
    <property type="term" value="P:methylation"/>
    <property type="evidence" value="ECO:0007669"/>
    <property type="project" value="UniProtKB-KW"/>
</dbReference>
<dbReference type="Pfam" id="PF08241">
    <property type="entry name" value="Methyltransf_11"/>
    <property type="match status" value="1"/>
</dbReference>
<organism evidence="3 4">
    <name type="scientific">Pseudonocardia hydrocarbonoxydans</name>
    <dbReference type="NCBI Taxonomy" id="76726"/>
    <lineage>
        <taxon>Bacteria</taxon>
        <taxon>Bacillati</taxon>
        <taxon>Actinomycetota</taxon>
        <taxon>Actinomycetes</taxon>
        <taxon>Pseudonocardiales</taxon>
        <taxon>Pseudonocardiaceae</taxon>
        <taxon>Pseudonocardia</taxon>
    </lineage>
</organism>